<evidence type="ECO:0000313" key="3">
    <source>
        <dbReference type="Proteomes" id="UP000675881"/>
    </source>
</evidence>
<accession>A0A7R8CE76</accession>
<organism evidence="2 3">
    <name type="scientific">Lepeophtheirus salmonis</name>
    <name type="common">Salmon louse</name>
    <name type="synonym">Caligus salmonis</name>
    <dbReference type="NCBI Taxonomy" id="72036"/>
    <lineage>
        <taxon>Eukaryota</taxon>
        <taxon>Metazoa</taxon>
        <taxon>Ecdysozoa</taxon>
        <taxon>Arthropoda</taxon>
        <taxon>Crustacea</taxon>
        <taxon>Multicrustacea</taxon>
        <taxon>Hexanauplia</taxon>
        <taxon>Copepoda</taxon>
        <taxon>Siphonostomatoida</taxon>
        <taxon>Caligidae</taxon>
        <taxon>Lepeophtheirus</taxon>
    </lineage>
</organism>
<proteinExistence type="predicted"/>
<feature type="compositionally biased region" description="Polar residues" evidence="1">
    <location>
        <begin position="11"/>
        <end position="44"/>
    </location>
</feature>
<feature type="region of interest" description="Disordered" evidence="1">
    <location>
        <begin position="1"/>
        <end position="59"/>
    </location>
</feature>
<evidence type="ECO:0000313" key="2">
    <source>
        <dbReference type="EMBL" id="CAF2793248.1"/>
    </source>
</evidence>
<dbReference type="EMBL" id="HG994589">
    <property type="protein sequence ID" value="CAF2793248.1"/>
    <property type="molecule type" value="Genomic_DNA"/>
</dbReference>
<reference evidence="2" key="1">
    <citation type="submission" date="2021-02" db="EMBL/GenBank/DDBJ databases">
        <authorList>
            <person name="Bekaert M."/>
        </authorList>
    </citation>
    <scope>NUCLEOTIDE SEQUENCE</scope>
    <source>
        <strain evidence="2">IoA-00</strain>
    </source>
</reference>
<feature type="compositionally biased region" description="Pro residues" evidence="1">
    <location>
        <begin position="50"/>
        <end position="59"/>
    </location>
</feature>
<dbReference type="AlphaFoldDB" id="A0A7R8CE76"/>
<name>A0A7R8CE76_LEPSM</name>
<feature type="compositionally biased region" description="Basic residues" evidence="1">
    <location>
        <begin position="1"/>
        <end position="10"/>
    </location>
</feature>
<keyword evidence="3" id="KW-1185">Reference proteome</keyword>
<protein>
    <submittedName>
        <fullName evidence="2">(salmon louse) hypothetical protein</fullName>
    </submittedName>
</protein>
<gene>
    <name evidence="2" type="ORF">LSAA_2619</name>
</gene>
<sequence>MTPKNYRNKIQRGSPSWNSPASRSGSKTRTPKRGNSTSPNNFASSKCFEPPTPEALPRPPLDWMNLKACSSSCSSTARTLVFTPEEFFCQHAATLTTAAA</sequence>
<evidence type="ECO:0000256" key="1">
    <source>
        <dbReference type="SAM" id="MobiDB-lite"/>
    </source>
</evidence>
<dbReference type="Proteomes" id="UP000675881">
    <property type="component" value="Chromosome 10"/>
</dbReference>